<dbReference type="SUPFAM" id="SSF52768">
    <property type="entry name" value="Arginase/deacetylase"/>
    <property type="match status" value="1"/>
</dbReference>
<evidence type="ECO:0000313" key="5">
    <source>
        <dbReference type="EMBL" id="QEC47681.1"/>
    </source>
</evidence>
<dbReference type="Proteomes" id="UP000321805">
    <property type="component" value="Chromosome"/>
</dbReference>
<keyword evidence="1" id="KW-0479">Metal-binding</keyword>
<keyword evidence="6" id="KW-1185">Reference proteome</keyword>
<dbReference type="KEGG" id="bsol:FSW04_08905"/>
<dbReference type="Pfam" id="PF00491">
    <property type="entry name" value="Arginase"/>
    <property type="match status" value="1"/>
</dbReference>
<dbReference type="OrthoDB" id="7331788at2"/>
<accession>A0A5B8U416</accession>
<evidence type="ECO:0000256" key="2">
    <source>
        <dbReference type="ARBA" id="ARBA00022801"/>
    </source>
</evidence>
<evidence type="ECO:0008006" key="7">
    <source>
        <dbReference type="Google" id="ProtNLM"/>
    </source>
</evidence>
<keyword evidence="3" id="KW-0464">Manganese</keyword>
<dbReference type="PROSITE" id="PS51409">
    <property type="entry name" value="ARGINASE_2"/>
    <property type="match status" value="1"/>
</dbReference>
<dbReference type="GO" id="GO:0005829">
    <property type="term" value="C:cytosol"/>
    <property type="evidence" value="ECO:0007669"/>
    <property type="project" value="TreeGrafter"/>
</dbReference>
<evidence type="ECO:0000313" key="6">
    <source>
        <dbReference type="Proteomes" id="UP000321805"/>
    </source>
</evidence>
<dbReference type="GO" id="GO:0004053">
    <property type="term" value="F:arginase activity"/>
    <property type="evidence" value="ECO:0007669"/>
    <property type="project" value="TreeGrafter"/>
</dbReference>
<proteinExistence type="inferred from homology"/>
<name>A0A5B8U416_9ACTN</name>
<dbReference type="InterPro" id="IPR006035">
    <property type="entry name" value="Ureohydrolase"/>
</dbReference>
<dbReference type="Gene3D" id="3.40.800.10">
    <property type="entry name" value="Ureohydrolase domain"/>
    <property type="match status" value="1"/>
</dbReference>
<dbReference type="GO" id="GO:0030145">
    <property type="term" value="F:manganese ion binding"/>
    <property type="evidence" value="ECO:0007669"/>
    <property type="project" value="TreeGrafter"/>
</dbReference>
<sequence length="264" mass="26559">MGAGAAALATDAGLHAALQGAGWAPTVQRVTSADPRAPEVAQTFDLLRQLAADVRAAAARGAFCLVLAGGCLSAAGTVAGAIGAPGAGVVWLDAHADLDTPEDNASGFLDVMALSVLTGGCWRVQRSSIPGFAAVDPSAVALVGVRDLSPLQHDALARSGVRALPGAPEVDAVRRAIAALPVPLYLHVDLDVLDTSVGYANAYAAPGGPGLDAVLATIDAVFDHGRVAAAALASYDPAADRDGGVLEAARRIAGRIARRAREQR</sequence>
<evidence type="ECO:0000256" key="3">
    <source>
        <dbReference type="ARBA" id="ARBA00023211"/>
    </source>
</evidence>
<dbReference type="InterPro" id="IPR023696">
    <property type="entry name" value="Ureohydrolase_dom_sf"/>
</dbReference>
<evidence type="ECO:0000256" key="4">
    <source>
        <dbReference type="PROSITE-ProRule" id="PRU00742"/>
    </source>
</evidence>
<reference evidence="5 6" key="1">
    <citation type="journal article" date="2018" name="J. Microbiol.">
        <title>Baekduia soli gen. nov., sp. nov., a novel bacterium isolated from the soil of Baekdu Mountain and proposal of a novel family name, Baekduiaceae fam. nov.</title>
        <authorList>
            <person name="An D.S."/>
            <person name="Siddiqi M.Z."/>
            <person name="Kim K.H."/>
            <person name="Yu H.S."/>
            <person name="Im W.T."/>
        </authorList>
    </citation>
    <scope>NUCLEOTIDE SEQUENCE [LARGE SCALE GENOMIC DNA]</scope>
    <source>
        <strain evidence="5 6">BR7-21</strain>
    </source>
</reference>
<dbReference type="PANTHER" id="PTHR43782">
    <property type="entry name" value="ARGINASE"/>
    <property type="match status" value="1"/>
</dbReference>
<dbReference type="EMBL" id="CP042430">
    <property type="protein sequence ID" value="QEC47681.1"/>
    <property type="molecule type" value="Genomic_DNA"/>
</dbReference>
<protein>
    <recommendedName>
        <fullName evidence="7">Arginase family protein</fullName>
    </recommendedName>
</protein>
<gene>
    <name evidence="5" type="ORF">FSW04_08905</name>
</gene>
<evidence type="ECO:0000256" key="1">
    <source>
        <dbReference type="ARBA" id="ARBA00022723"/>
    </source>
</evidence>
<keyword evidence="2" id="KW-0378">Hydrolase</keyword>
<organism evidence="5 6">
    <name type="scientific">Baekduia soli</name>
    <dbReference type="NCBI Taxonomy" id="496014"/>
    <lineage>
        <taxon>Bacteria</taxon>
        <taxon>Bacillati</taxon>
        <taxon>Actinomycetota</taxon>
        <taxon>Thermoleophilia</taxon>
        <taxon>Solirubrobacterales</taxon>
        <taxon>Baekduiaceae</taxon>
        <taxon>Baekduia</taxon>
    </lineage>
</organism>
<dbReference type="PANTHER" id="PTHR43782:SF3">
    <property type="entry name" value="ARGINASE"/>
    <property type="match status" value="1"/>
</dbReference>
<comment type="similarity">
    <text evidence="4">Belongs to the arginase family.</text>
</comment>
<dbReference type="AlphaFoldDB" id="A0A5B8U416"/>